<dbReference type="PROSITE" id="PS00447">
    <property type="entry name" value="DNA_POLYMERASE_A"/>
    <property type="match status" value="1"/>
</dbReference>
<dbReference type="InterPro" id="IPR002562">
    <property type="entry name" value="3'-5'_exonuclease_dom"/>
</dbReference>
<evidence type="ECO:0000256" key="15">
    <source>
        <dbReference type="ARBA" id="ARBA00049244"/>
    </source>
</evidence>
<dbReference type="PANTHER" id="PTHR10133:SF27">
    <property type="entry name" value="DNA POLYMERASE NU"/>
    <property type="match status" value="1"/>
</dbReference>
<evidence type="ECO:0000256" key="9">
    <source>
        <dbReference type="ARBA" id="ARBA00022763"/>
    </source>
</evidence>
<evidence type="ECO:0000256" key="6">
    <source>
        <dbReference type="ARBA" id="ARBA00022695"/>
    </source>
</evidence>
<reference evidence="22 23" key="1">
    <citation type="submission" date="2019-02" db="EMBL/GenBank/DDBJ databases">
        <authorList>
            <person name="Manzano-Marin A."/>
            <person name="Manzano-Marin A."/>
        </authorList>
    </citation>
    <scope>NUCLEOTIDE SEQUENCE [LARGE SCALE GENOMIC DNA]</scope>
    <source>
        <strain evidence="22 23">ErCipiceae</strain>
    </source>
</reference>
<evidence type="ECO:0000256" key="11">
    <source>
        <dbReference type="ARBA" id="ARBA00022839"/>
    </source>
</evidence>
<keyword evidence="5 18" id="KW-0808">Transferase</keyword>
<dbReference type="GO" id="GO:0008409">
    <property type="term" value="F:5'-3' exonuclease activity"/>
    <property type="evidence" value="ECO:0007669"/>
    <property type="project" value="UniProtKB-UniRule"/>
</dbReference>
<dbReference type="Pfam" id="PF01367">
    <property type="entry name" value="5_3_exonuc"/>
    <property type="match status" value="1"/>
</dbReference>
<dbReference type="Gene3D" id="1.10.150.20">
    <property type="entry name" value="5' to 3' exonuclease, C-terminal subdomain"/>
    <property type="match status" value="2"/>
</dbReference>
<evidence type="ECO:0000256" key="8">
    <source>
        <dbReference type="ARBA" id="ARBA00022722"/>
    </source>
</evidence>
<dbReference type="InterPro" id="IPR020046">
    <property type="entry name" value="5-3_exonucl_a-hlix_arch_N"/>
</dbReference>
<dbReference type="Gene3D" id="3.30.420.10">
    <property type="entry name" value="Ribonuclease H-like superfamily/Ribonuclease H"/>
    <property type="match status" value="1"/>
</dbReference>
<dbReference type="InterPro" id="IPR002421">
    <property type="entry name" value="5-3_exonuclease"/>
</dbReference>
<name>A0A803FSQ1_9GAMM</name>
<dbReference type="FunFam" id="3.40.50.1010:FF:000001">
    <property type="entry name" value="DNA polymerase I"/>
    <property type="match status" value="1"/>
</dbReference>
<dbReference type="SMART" id="SM00279">
    <property type="entry name" value="HhH2"/>
    <property type="match status" value="1"/>
</dbReference>
<dbReference type="InterPro" id="IPR029060">
    <property type="entry name" value="PIN-like_dom_sf"/>
</dbReference>
<dbReference type="Pfam" id="PF00476">
    <property type="entry name" value="DNA_pol_A"/>
    <property type="match status" value="1"/>
</dbReference>
<dbReference type="SMART" id="SM00475">
    <property type="entry name" value="53EXOc"/>
    <property type="match status" value="1"/>
</dbReference>
<dbReference type="InterPro" id="IPR019760">
    <property type="entry name" value="DNA-dir_DNA_pol_A_CS"/>
</dbReference>
<sequence length="931" mass="106300">MIKIKKKLLILVDGSSYLYRAYYAFPSLTNSSGFPTGAMCGVLNMLRSLFLKYRPSHVALIFDAQGKTFRDGLFSEYKIRRSPMPKELKVQINPLYKILTLMGIPVCVIPGVEADDVIGTLALKAEKDGFNVLISTNDKDMAQLVTVDTKLINSTNHKIMGPEEILDKYGVPPKLIIDLLALMGDSSDSIPGVEGIGIKTAQFLLRELGGITEIYSDLEKVALLSFRGTKKIIEKLEKNKEMAFLSYKLATIKTNLSLEWTNHQLVKRTPSIEGLMKLFIDYDLRKWIVYLKEDEWWSARIQKEKIVINSSSIVSEETQLNESLHRVSLSNYESILDKKIFLCWLKKIKNKKIFAFSFHSDCLGELKTNIIGLSFSISSGHAAYLPISHSNLNTSIQLECSYVFECLKPLLEDKNIIKIGHNFQSIQRILKKFNITLKGILFDTMIASYVLNSRCHSDDVFVLARSWLNYQPITSNKISGTHSNKLNLYKIPLKIATYYAAEYTDVILKLYVKLWQELEQHSELKNIFETVEMALVPVISRLENNGVLIDRNILVMHSNELSERLTDLQKKAHRLVGRSFNLLSSKQIEAILPSLKNTISIKNKSDSLLSDHEKRLTDLTDKHLLLKIILEYRSLFKLKSTYTDKLPLMINPDSNRVHTSYYQATTVTGRLSSRCPNLQNIPVRNHDGRRIRQAFIAEKDYYILSADYSQIELRIIAHLSQDQDLLLALTKEQDIHCSIAAECFGVTMEAVSKKQRHTAKAINFGLMYGMSAFGLSRYLNISLKEAKIYIDRYFSRYPKVLKHIIHMRREVVQNGYVSTLNGRRLYFPDITSNNTIRRKAAERSAINASVQGTAADIIKKTMISLDAWFLKQDSFKVKMIMQIHDELVFEVWKGVVEETSFQIRQLMEGVIKLDVPLSVNIGIGSNWDQAH</sequence>
<comment type="function">
    <text evidence="16">In addition to polymerase activity, this DNA polymerase exhibits 3'-5' and 5'-3' exonuclease activity. It is able to utilize nicked circular duplex DNA as a template and can unwind the parental DNA strand from its template.</text>
</comment>
<dbReference type="GO" id="GO:0003677">
    <property type="term" value="F:DNA binding"/>
    <property type="evidence" value="ECO:0007669"/>
    <property type="project" value="UniProtKB-UniRule"/>
</dbReference>
<keyword evidence="14 18" id="KW-0234">DNA repair</keyword>
<dbReference type="NCBIfam" id="NF004397">
    <property type="entry name" value="PRK05755.1"/>
    <property type="match status" value="1"/>
</dbReference>
<dbReference type="SUPFAM" id="SSF53098">
    <property type="entry name" value="Ribonuclease H-like"/>
    <property type="match status" value="1"/>
</dbReference>
<keyword evidence="13 18" id="KW-0238">DNA-binding</keyword>
<evidence type="ECO:0000256" key="13">
    <source>
        <dbReference type="ARBA" id="ARBA00023125"/>
    </source>
</evidence>
<dbReference type="GO" id="GO:0008408">
    <property type="term" value="F:3'-5' exonuclease activity"/>
    <property type="evidence" value="ECO:0007669"/>
    <property type="project" value="UniProtKB-UniRule"/>
</dbReference>
<dbReference type="InterPro" id="IPR036279">
    <property type="entry name" value="5-3_exonuclease_C_sf"/>
</dbReference>
<feature type="domain" description="DNA-directed DNA polymerase family A palm" evidence="21">
    <location>
        <begin position="688"/>
        <end position="895"/>
    </location>
</feature>
<dbReference type="CDD" id="cd08637">
    <property type="entry name" value="DNA_pol_A_pol_I_C"/>
    <property type="match status" value="1"/>
</dbReference>
<dbReference type="GO" id="GO:0006261">
    <property type="term" value="P:DNA-templated DNA replication"/>
    <property type="evidence" value="ECO:0007669"/>
    <property type="project" value="UniProtKB-UniRule"/>
</dbReference>
<evidence type="ECO:0000256" key="16">
    <source>
        <dbReference type="ARBA" id="ARBA00060162"/>
    </source>
</evidence>
<dbReference type="InterPro" id="IPR018320">
    <property type="entry name" value="DNA_polymerase_1"/>
</dbReference>
<accession>A0A803FSQ1</accession>
<dbReference type="EMBL" id="LR217737">
    <property type="protein sequence ID" value="VFP87096.1"/>
    <property type="molecule type" value="Genomic_DNA"/>
</dbReference>
<evidence type="ECO:0000256" key="2">
    <source>
        <dbReference type="ARBA" id="ARBA00011541"/>
    </source>
</evidence>
<keyword evidence="6 18" id="KW-0548">Nucleotidyltransferase</keyword>
<evidence type="ECO:0000256" key="1">
    <source>
        <dbReference type="ARBA" id="ARBA00007705"/>
    </source>
</evidence>
<dbReference type="Pfam" id="PF01612">
    <property type="entry name" value="DNA_pol_A_exo1"/>
    <property type="match status" value="1"/>
</dbReference>
<evidence type="ECO:0000256" key="3">
    <source>
        <dbReference type="ARBA" id="ARBA00012417"/>
    </source>
</evidence>
<keyword evidence="9 18" id="KW-0227">DNA damage</keyword>
<comment type="similarity">
    <text evidence="1 18">Belongs to the DNA polymerase type-A family.</text>
</comment>
<dbReference type="OrthoDB" id="9806424at2"/>
<dbReference type="InterPro" id="IPR020045">
    <property type="entry name" value="DNA_polI_H3TH"/>
</dbReference>
<evidence type="ECO:0000256" key="4">
    <source>
        <dbReference type="ARBA" id="ARBA00020311"/>
    </source>
</evidence>
<feature type="domain" description="3'-5' exonuclease" evidence="19">
    <location>
        <begin position="332"/>
        <end position="519"/>
    </location>
</feature>
<comment type="catalytic activity">
    <reaction evidence="15 18">
        <text>DNA(n) + a 2'-deoxyribonucleoside 5'-triphosphate = DNA(n+1) + diphosphate</text>
        <dbReference type="Rhea" id="RHEA:22508"/>
        <dbReference type="Rhea" id="RHEA-COMP:17339"/>
        <dbReference type="Rhea" id="RHEA-COMP:17340"/>
        <dbReference type="ChEBI" id="CHEBI:33019"/>
        <dbReference type="ChEBI" id="CHEBI:61560"/>
        <dbReference type="ChEBI" id="CHEBI:173112"/>
        <dbReference type="EC" id="2.7.7.7"/>
    </reaction>
</comment>
<dbReference type="PRINTS" id="PR00868">
    <property type="entry name" value="DNAPOLI"/>
</dbReference>
<evidence type="ECO:0000259" key="19">
    <source>
        <dbReference type="SMART" id="SM00474"/>
    </source>
</evidence>
<dbReference type="InterPro" id="IPR002298">
    <property type="entry name" value="DNA_polymerase_A"/>
</dbReference>
<dbReference type="PANTHER" id="PTHR10133">
    <property type="entry name" value="DNA POLYMERASE I"/>
    <property type="match status" value="1"/>
</dbReference>
<dbReference type="NCBIfam" id="TIGR00593">
    <property type="entry name" value="pola"/>
    <property type="match status" value="1"/>
</dbReference>
<dbReference type="SUPFAM" id="SSF56672">
    <property type="entry name" value="DNA/RNA polymerases"/>
    <property type="match status" value="1"/>
</dbReference>
<evidence type="ECO:0000313" key="23">
    <source>
        <dbReference type="Proteomes" id="UP000294289"/>
    </source>
</evidence>
<dbReference type="InterPro" id="IPR008918">
    <property type="entry name" value="HhH2"/>
</dbReference>
<evidence type="ECO:0000256" key="14">
    <source>
        <dbReference type="ARBA" id="ARBA00023204"/>
    </source>
</evidence>
<dbReference type="Gene3D" id="3.30.70.370">
    <property type="match status" value="1"/>
</dbReference>
<gene>
    <name evidence="18 22" type="primary">polA</name>
    <name evidence="22" type="ORF">ERCIPICE3303_015</name>
</gene>
<dbReference type="CDD" id="cd09898">
    <property type="entry name" value="H3TH_53EXO"/>
    <property type="match status" value="1"/>
</dbReference>
<keyword evidence="7 18" id="KW-0235">DNA replication</keyword>
<organism evidence="22 23">
    <name type="scientific">Candidatus Erwinia haradaeae</name>
    <dbReference type="NCBI Taxonomy" id="1922217"/>
    <lineage>
        <taxon>Bacteria</taxon>
        <taxon>Pseudomonadati</taxon>
        <taxon>Pseudomonadota</taxon>
        <taxon>Gammaproteobacteria</taxon>
        <taxon>Enterobacterales</taxon>
        <taxon>Erwiniaceae</taxon>
        <taxon>Erwinia</taxon>
    </lineage>
</organism>
<keyword evidence="10 18" id="KW-0378">Hydrolase</keyword>
<dbReference type="CDD" id="cd06139">
    <property type="entry name" value="DNA_polA_I_Ecoli_like_exo"/>
    <property type="match status" value="1"/>
</dbReference>
<dbReference type="Pfam" id="PF02739">
    <property type="entry name" value="5_3_exonuc_N"/>
    <property type="match status" value="1"/>
</dbReference>
<keyword evidence="12 18" id="KW-0239">DNA-directed DNA polymerase</keyword>
<dbReference type="SMART" id="SM00474">
    <property type="entry name" value="35EXOc"/>
    <property type="match status" value="1"/>
</dbReference>
<keyword evidence="8" id="KW-0540">Nuclease</keyword>
<dbReference type="AlphaFoldDB" id="A0A803FSQ1"/>
<protein>
    <recommendedName>
        <fullName evidence="4 17">DNA polymerase I</fullName>
        <ecNumber evidence="3 17">2.7.7.7</ecNumber>
    </recommendedName>
</protein>
<dbReference type="GO" id="GO:0003887">
    <property type="term" value="F:DNA-directed DNA polymerase activity"/>
    <property type="evidence" value="ECO:0007669"/>
    <property type="project" value="UniProtKB-UniRule"/>
</dbReference>
<comment type="subunit">
    <text evidence="2">Single-chain monomer with multiple functions.</text>
</comment>
<dbReference type="SUPFAM" id="SSF88723">
    <property type="entry name" value="PIN domain-like"/>
    <property type="match status" value="1"/>
</dbReference>
<evidence type="ECO:0000256" key="10">
    <source>
        <dbReference type="ARBA" id="ARBA00022801"/>
    </source>
</evidence>
<dbReference type="FunFam" id="1.10.150.20:FF:000003">
    <property type="entry name" value="DNA polymerase I"/>
    <property type="match status" value="1"/>
</dbReference>
<dbReference type="FunFam" id="1.10.150.20:FF:000002">
    <property type="entry name" value="DNA polymerase I"/>
    <property type="match status" value="1"/>
</dbReference>
<feature type="domain" description="5'-3' exonuclease" evidence="20">
    <location>
        <begin position="6"/>
        <end position="266"/>
    </location>
</feature>
<evidence type="ECO:0000256" key="18">
    <source>
        <dbReference type="RuleBase" id="RU004460"/>
    </source>
</evidence>
<dbReference type="CDD" id="cd09859">
    <property type="entry name" value="PIN_53EXO"/>
    <property type="match status" value="1"/>
</dbReference>
<dbReference type="InterPro" id="IPR012337">
    <property type="entry name" value="RNaseH-like_sf"/>
</dbReference>
<dbReference type="InterPro" id="IPR036397">
    <property type="entry name" value="RNaseH_sf"/>
</dbReference>
<dbReference type="SUPFAM" id="SSF47807">
    <property type="entry name" value="5' to 3' exonuclease, C-terminal subdomain"/>
    <property type="match status" value="1"/>
</dbReference>
<dbReference type="InterPro" id="IPR043502">
    <property type="entry name" value="DNA/RNA_pol_sf"/>
</dbReference>
<dbReference type="GO" id="GO:0006302">
    <property type="term" value="P:double-strand break repair"/>
    <property type="evidence" value="ECO:0007669"/>
    <property type="project" value="TreeGrafter"/>
</dbReference>
<evidence type="ECO:0000259" key="21">
    <source>
        <dbReference type="SMART" id="SM00482"/>
    </source>
</evidence>
<dbReference type="SMART" id="SM00482">
    <property type="entry name" value="POLAc"/>
    <property type="match status" value="1"/>
</dbReference>
<evidence type="ECO:0000256" key="12">
    <source>
        <dbReference type="ARBA" id="ARBA00022932"/>
    </source>
</evidence>
<keyword evidence="11 18" id="KW-0269">Exonuclease</keyword>
<evidence type="ECO:0000259" key="20">
    <source>
        <dbReference type="SMART" id="SM00475"/>
    </source>
</evidence>
<dbReference type="InterPro" id="IPR001098">
    <property type="entry name" value="DNA-dir_DNA_pol_A_palm_dom"/>
</dbReference>
<evidence type="ECO:0000256" key="5">
    <source>
        <dbReference type="ARBA" id="ARBA00022679"/>
    </source>
</evidence>
<evidence type="ECO:0000313" key="22">
    <source>
        <dbReference type="EMBL" id="VFP87096.1"/>
    </source>
</evidence>
<dbReference type="RefSeq" id="WP_157990739.1">
    <property type="nucleotide sequence ID" value="NZ_LR217737.1"/>
</dbReference>
<dbReference type="Proteomes" id="UP000294289">
    <property type="component" value="Chromosome"/>
</dbReference>
<evidence type="ECO:0000256" key="17">
    <source>
        <dbReference type="NCBIfam" id="TIGR00593"/>
    </source>
</evidence>
<proteinExistence type="inferred from homology"/>
<dbReference type="Gene3D" id="3.40.50.1010">
    <property type="entry name" value="5'-nuclease"/>
    <property type="match status" value="1"/>
</dbReference>
<evidence type="ECO:0000256" key="7">
    <source>
        <dbReference type="ARBA" id="ARBA00022705"/>
    </source>
</evidence>
<dbReference type="EC" id="2.7.7.7" evidence="3 17"/>
<dbReference type="Gene3D" id="1.20.1060.10">
    <property type="entry name" value="Taq DNA Polymerase, Chain T, domain 4"/>
    <property type="match status" value="1"/>
</dbReference>